<feature type="signal peptide" evidence="1">
    <location>
        <begin position="1"/>
        <end position="40"/>
    </location>
</feature>
<evidence type="ECO:0000313" key="3">
    <source>
        <dbReference type="EMBL" id="MDV7714425.1"/>
    </source>
</evidence>
<dbReference type="EMBL" id="WERV01000001">
    <property type="protein sequence ID" value="MDV7714425.1"/>
    <property type="molecule type" value="Genomic_DNA"/>
</dbReference>
<sequence length="212" mass="21811">MNYLKIKIMRILIMKKNKLSIATALIASTIAFAPAGLAFADSSTTATTGGTVTFQSGDLTLSSTPSAFDFGTKTVVNSSTSYDSTEDKSGDNIAVDDLRGTGNGWNLQASLTEFSNGNTGQNLTGATISFDQTTTNQYSSALTNGSGSVSSTGTSTTILSADSNQGMGNSNDSLSNIKLNVPASTAIYAKGYSATMTWTLGNTPTTSAPDVN</sequence>
<dbReference type="Proteomes" id="UP001281024">
    <property type="component" value="Unassembled WGS sequence"/>
</dbReference>
<evidence type="ECO:0000256" key="1">
    <source>
        <dbReference type="SAM" id="SignalP"/>
    </source>
</evidence>
<dbReference type="Pfam" id="PF13731">
    <property type="entry name" value="WxL"/>
    <property type="match status" value="1"/>
</dbReference>
<feature type="domain" description="WxL" evidence="2">
    <location>
        <begin position="52"/>
        <end position="204"/>
    </location>
</feature>
<feature type="chain" id="PRO_5042479307" description="WxL domain-containing protein" evidence="1">
    <location>
        <begin position="41"/>
        <end position="212"/>
    </location>
</feature>
<proteinExistence type="predicted"/>
<keyword evidence="1" id="KW-0732">Signal</keyword>
<accession>A0AAJ2UAL8</accession>
<name>A0AAJ2UAL8_OENOE</name>
<dbReference type="AlphaFoldDB" id="A0AAJ2UAL8"/>
<comment type="caution">
    <text evidence="3">The sequence shown here is derived from an EMBL/GenBank/DDBJ whole genome shotgun (WGS) entry which is preliminary data.</text>
</comment>
<evidence type="ECO:0000313" key="4">
    <source>
        <dbReference type="Proteomes" id="UP001281024"/>
    </source>
</evidence>
<dbReference type="InterPro" id="IPR027994">
    <property type="entry name" value="WxL_dom"/>
</dbReference>
<reference evidence="3" key="1">
    <citation type="submission" date="2019-10" db="EMBL/GenBank/DDBJ databases">
        <title>Malate fermentation in French cider.</title>
        <authorList>
            <person name="Cousin F.J."/>
            <person name="Medina Fernandez S."/>
            <person name="Misery B."/>
            <person name="Laplace J.-M."/>
            <person name="Cretenet M."/>
        </authorList>
    </citation>
    <scope>NUCLEOTIDE SEQUENCE</scope>
    <source>
        <strain evidence="3">UCMA15129</strain>
    </source>
</reference>
<protein>
    <recommendedName>
        <fullName evidence="2">WxL domain-containing protein</fullName>
    </recommendedName>
</protein>
<organism evidence="3 4">
    <name type="scientific">Oenococcus oeni</name>
    <name type="common">Leuconostoc oenos</name>
    <dbReference type="NCBI Taxonomy" id="1247"/>
    <lineage>
        <taxon>Bacteria</taxon>
        <taxon>Bacillati</taxon>
        <taxon>Bacillota</taxon>
        <taxon>Bacilli</taxon>
        <taxon>Lactobacillales</taxon>
        <taxon>Lactobacillaceae</taxon>
        <taxon>Oenococcus</taxon>
    </lineage>
</organism>
<gene>
    <name evidence="3" type="ORF">GA838_01330</name>
</gene>
<evidence type="ECO:0000259" key="2">
    <source>
        <dbReference type="Pfam" id="PF13731"/>
    </source>
</evidence>